<dbReference type="PANTHER" id="PTHR30616">
    <property type="entry name" value="UNCHARACTERIZED PROTEIN YFIH"/>
    <property type="match status" value="1"/>
</dbReference>
<keyword evidence="7" id="KW-0862">Zinc</keyword>
<evidence type="ECO:0000256" key="9">
    <source>
        <dbReference type="ARBA" id="ARBA00048968"/>
    </source>
</evidence>
<evidence type="ECO:0000256" key="4">
    <source>
        <dbReference type="ARBA" id="ARBA00022679"/>
    </source>
</evidence>
<comment type="catalytic activity">
    <reaction evidence="9">
        <text>adenosine + phosphate = alpha-D-ribose 1-phosphate + adenine</text>
        <dbReference type="Rhea" id="RHEA:27642"/>
        <dbReference type="ChEBI" id="CHEBI:16335"/>
        <dbReference type="ChEBI" id="CHEBI:16708"/>
        <dbReference type="ChEBI" id="CHEBI:43474"/>
        <dbReference type="ChEBI" id="CHEBI:57720"/>
        <dbReference type="EC" id="2.4.2.1"/>
    </reaction>
    <physiologicalReaction direction="left-to-right" evidence="9">
        <dbReference type="Rhea" id="RHEA:27643"/>
    </physiologicalReaction>
</comment>
<comment type="caution">
    <text evidence="12">The sequence shown here is derived from an EMBL/GenBank/DDBJ whole genome shotgun (WGS) entry which is preliminary data.</text>
</comment>
<evidence type="ECO:0000256" key="8">
    <source>
        <dbReference type="ARBA" id="ARBA00047989"/>
    </source>
</evidence>
<dbReference type="Proteomes" id="UP000886874">
    <property type="component" value="Unassembled WGS sequence"/>
</dbReference>
<gene>
    <name evidence="12" type="primary">pgeF</name>
    <name evidence="12" type="ORF">IAA67_04630</name>
</gene>
<comment type="similarity">
    <text evidence="3 11">Belongs to the purine nucleoside phosphorylase YfiH/LACC1 family.</text>
</comment>
<evidence type="ECO:0000256" key="1">
    <source>
        <dbReference type="ARBA" id="ARBA00000553"/>
    </source>
</evidence>
<comment type="catalytic activity">
    <reaction evidence="8">
        <text>adenosine + H2O + H(+) = inosine + NH4(+)</text>
        <dbReference type="Rhea" id="RHEA:24408"/>
        <dbReference type="ChEBI" id="CHEBI:15377"/>
        <dbReference type="ChEBI" id="CHEBI:15378"/>
        <dbReference type="ChEBI" id="CHEBI:16335"/>
        <dbReference type="ChEBI" id="CHEBI:17596"/>
        <dbReference type="ChEBI" id="CHEBI:28938"/>
        <dbReference type="EC" id="3.5.4.4"/>
    </reaction>
    <physiologicalReaction direction="left-to-right" evidence="8">
        <dbReference type="Rhea" id="RHEA:24409"/>
    </physiologicalReaction>
</comment>
<dbReference type="CDD" id="cd16833">
    <property type="entry name" value="YfiH"/>
    <property type="match status" value="1"/>
</dbReference>
<dbReference type="InterPro" id="IPR003730">
    <property type="entry name" value="Cu_polyphenol_OxRdtase"/>
</dbReference>
<dbReference type="Gene3D" id="3.60.140.10">
    <property type="entry name" value="CNF1/YfiH-like putative cysteine hydrolases"/>
    <property type="match status" value="1"/>
</dbReference>
<dbReference type="SUPFAM" id="SSF64438">
    <property type="entry name" value="CNF1/YfiH-like putative cysteine hydrolases"/>
    <property type="match status" value="1"/>
</dbReference>
<comment type="catalytic activity">
    <reaction evidence="1">
        <text>inosine + phosphate = alpha-D-ribose 1-phosphate + hypoxanthine</text>
        <dbReference type="Rhea" id="RHEA:27646"/>
        <dbReference type="ChEBI" id="CHEBI:17368"/>
        <dbReference type="ChEBI" id="CHEBI:17596"/>
        <dbReference type="ChEBI" id="CHEBI:43474"/>
        <dbReference type="ChEBI" id="CHEBI:57720"/>
        <dbReference type="EC" id="2.4.2.1"/>
    </reaction>
    <physiologicalReaction direction="left-to-right" evidence="1">
        <dbReference type="Rhea" id="RHEA:27647"/>
    </physiologicalReaction>
</comment>
<evidence type="ECO:0000256" key="11">
    <source>
        <dbReference type="RuleBase" id="RU361274"/>
    </source>
</evidence>
<reference evidence="12" key="1">
    <citation type="submission" date="2020-10" db="EMBL/GenBank/DDBJ databases">
        <authorList>
            <person name="Gilroy R."/>
        </authorList>
    </citation>
    <scope>NUCLEOTIDE SEQUENCE</scope>
    <source>
        <strain evidence="12">ChiSjej2B20-13462</strain>
    </source>
</reference>
<evidence type="ECO:0000256" key="3">
    <source>
        <dbReference type="ARBA" id="ARBA00007353"/>
    </source>
</evidence>
<evidence type="ECO:0000313" key="12">
    <source>
        <dbReference type="EMBL" id="HIQ69600.1"/>
    </source>
</evidence>
<comment type="catalytic activity">
    <reaction evidence="10">
        <text>S-methyl-5'-thioadenosine + phosphate = 5-(methylsulfanyl)-alpha-D-ribose 1-phosphate + adenine</text>
        <dbReference type="Rhea" id="RHEA:11852"/>
        <dbReference type="ChEBI" id="CHEBI:16708"/>
        <dbReference type="ChEBI" id="CHEBI:17509"/>
        <dbReference type="ChEBI" id="CHEBI:43474"/>
        <dbReference type="ChEBI" id="CHEBI:58533"/>
        <dbReference type="EC" id="2.4.2.28"/>
    </reaction>
    <physiologicalReaction direction="left-to-right" evidence="10">
        <dbReference type="Rhea" id="RHEA:11853"/>
    </physiologicalReaction>
</comment>
<comment type="function">
    <text evidence="2">Purine nucleoside enzyme that catalyzes the phosphorolysis of adenosine and inosine nucleosides, yielding D-ribose 1-phosphate and the respective free bases, adenine and hypoxanthine. Also catalyzes the phosphorolysis of S-methyl-5'-thioadenosine into adenine and S-methyl-5-thio-alpha-D-ribose 1-phosphate. Also has adenosine deaminase activity.</text>
</comment>
<reference evidence="12" key="2">
    <citation type="journal article" date="2021" name="PeerJ">
        <title>Extensive microbial diversity within the chicken gut microbiome revealed by metagenomics and culture.</title>
        <authorList>
            <person name="Gilroy R."/>
            <person name="Ravi A."/>
            <person name="Getino M."/>
            <person name="Pursley I."/>
            <person name="Horton D.L."/>
            <person name="Alikhan N.F."/>
            <person name="Baker D."/>
            <person name="Gharbi K."/>
            <person name="Hall N."/>
            <person name="Watson M."/>
            <person name="Adriaenssens E.M."/>
            <person name="Foster-Nyarko E."/>
            <person name="Jarju S."/>
            <person name="Secka A."/>
            <person name="Antonio M."/>
            <person name="Oren A."/>
            <person name="Chaudhuri R.R."/>
            <person name="La Ragione R."/>
            <person name="Hildebrand F."/>
            <person name="Pallen M.J."/>
        </authorList>
    </citation>
    <scope>NUCLEOTIDE SEQUENCE</scope>
    <source>
        <strain evidence="12">ChiSjej2B20-13462</strain>
    </source>
</reference>
<keyword evidence="6" id="KW-0378">Hydrolase</keyword>
<dbReference type="GO" id="GO:0005507">
    <property type="term" value="F:copper ion binding"/>
    <property type="evidence" value="ECO:0007669"/>
    <property type="project" value="TreeGrafter"/>
</dbReference>
<keyword evidence="5" id="KW-0479">Metal-binding</keyword>
<dbReference type="InterPro" id="IPR038371">
    <property type="entry name" value="Cu_polyphenol_OxRdtase_sf"/>
</dbReference>
<keyword evidence="4" id="KW-0808">Transferase</keyword>
<dbReference type="InterPro" id="IPR011324">
    <property type="entry name" value="Cytotoxic_necrot_fac-like_cat"/>
</dbReference>
<dbReference type="PANTHER" id="PTHR30616:SF2">
    <property type="entry name" value="PURINE NUCLEOSIDE PHOSPHORYLASE LACC1"/>
    <property type="match status" value="1"/>
</dbReference>
<evidence type="ECO:0000256" key="2">
    <source>
        <dbReference type="ARBA" id="ARBA00003215"/>
    </source>
</evidence>
<evidence type="ECO:0000313" key="13">
    <source>
        <dbReference type="Proteomes" id="UP000886874"/>
    </source>
</evidence>
<sequence>MFHTVTVGKLEYSVADSLAGVSHGFSTRLGGVSTGHLASLNLGHHRGDDPEHVLENYRILGRAIGFTPEDTVFPMQRHTDIIRLVTEAQRGEGLFRETAQVCDGQITDRPGVALVAFSADCTPVLLYDPVRRAIGAVHAGWRGTAAGIAAKAVAAMTDAFGCRPEDIRAAIGPCIGKCCFETDADVPEAMVSALGEKARPAIEARGEKFHVDLKAINALWLREAGVAAIDISPDCTACDPARYWSHRRVGDRRGSLAGIIVLK</sequence>
<evidence type="ECO:0000256" key="5">
    <source>
        <dbReference type="ARBA" id="ARBA00022723"/>
    </source>
</evidence>
<evidence type="ECO:0000256" key="6">
    <source>
        <dbReference type="ARBA" id="ARBA00022801"/>
    </source>
</evidence>
<protein>
    <recommendedName>
        <fullName evidence="11">Purine nucleoside phosphorylase</fullName>
    </recommendedName>
</protein>
<proteinExistence type="inferred from homology"/>
<evidence type="ECO:0000256" key="7">
    <source>
        <dbReference type="ARBA" id="ARBA00022833"/>
    </source>
</evidence>
<dbReference type="AlphaFoldDB" id="A0A9D0Z7Y7"/>
<organism evidence="12 13">
    <name type="scientific">Candidatus Avoscillospira stercorigallinarum</name>
    <dbReference type="NCBI Taxonomy" id="2840708"/>
    <lineage>
        <taxon>Bacteria</taxon>
        <taxon>Bacillati</taxon>
        <taxon>Bacillota</taxon>
        <taxon>Clostridia</taxon>
        <taxon>Eubacteriales</taxon>
        <taxon>Oscillospiraceae</taxon>
        <taxon>Oscillospiraceae incertae sedis</taxon>
        <taxon>Candidatus Avoscillospira</taxon>
    </lineage>
</organism>
<dbReference type="Pfam" id="PF02578">
    <property type="entry name" value="Cu-oxidase_4"/>
    <property type="match status" value="1"/>
</dbReference>
<evidence type="ECO:0000256" key="10">
    <source>
        <dbReference type="ARBA" id="ARBA00049893"/>
    </source>
</evidence>
<name>A0A9D0Z7Y7_9FIRM</name>
<dbReference type="GO" id="GO:0017061">
    <property type="term" value="F:S-methyl-5-thioadenosine phosphorylase activity"/>
    <property type="evidence" value="ECO:0007669"/>
    <property type="project" value="UniProtKB-EC"/>
</dbReference>
<accession>A0A9D0Z7Y7</accession>
<dbReference type="EMBL" id="DVFN01000068">
    <property type="protein sequence ID" value="HIQ69600.1"/>
    <property type="molecule type" value="Genomic_DNA"/>
</dbReference>
<dbReference type="GO" id="GO:0016787">
    <property type="term" value="F:hydrolase activity"/>
    <property type="evidence" value="ECO:0007669"/>
    <property type="project" value="UniProtKB-KW"/>
</dbReference>
<dbReference type="NCBIfam" id="TIGR00726">
    <property type="entry name" value="peptidoglycan editing factor PgeF"/>
    <property type="match status" value="1"/>
</dbReference>